<accession>A0A0E9P9P1</accession>
<dbReference type="EMBL" id="GBXM01107999">
    <property type="protein sequence ID" value="JAH00578.1"/>
    <property type="molecule type" value="Transcribed_RNA"/>
</dbReference>
<dbReference type="AlphaFoldDB" id="A0A0E9P9P1"/>
<reference evidence="1" key="2">
    <citation type="journal article" date="2015" name="Fish Shellfish Immunol.">
        <title>Early steps in the European eel (Anguilla anguilla)-Vibrio vulnificus interaction in the gills: Role of the RtxA13 toxin.</title>
        <authorList>
            <person name="Callol A."/>
            <person name="Pajuelo D."/>
            <person name="Ebbesson L."/>
            <person name="Teles M."/>
            <person name="MacKenzie S."/>
            <person name="Amaro C."/>
        </authorList>
    </citation>
    <scope>NUCLEOTIDE SEQUENCE</scope>
</reference>
<evidence type="ECO:0000313" key="1">
    <source>
        <dbReference type="EMBL" id="JAH00578.1"/>
    </source>
</evidence>
<proteinExistence type="predicted"/>
<sequence length="30" mass="3297">MVREGRCGETIFLNFKSLSFPLLLVNALAG</sequence>
<name>A0A0E9P9P1_ANGAN</name>
<protein>
    <submittedName>
        <fullName evidence="1">Uncharacterized protein</fullName>
    </submittedName>
</protein>
<reference evidence="1" key="1">
    <citation type="submission" date="2014-11" db="EMBL/GenBank/DDBJ databases">
        <authorList>
            <person name="Amaro Gonzalez C."/>
        </authorList>
    </citation>
    <scope>NUCLEOTIDE SEQUENCE</scope>
</reference>
<organism evidence="1">
    <name type="scientific">Anguilla anguilla</name>
    <name type="common">European freshwater eel</name>
    <name type="synonym">Muraena anguilla</name>
    <dbReference type="NCBI Taxonomy" id="7936"/>
    <lineage>
        <taxon>Eukaryota</taxon>
        <taxon>Metazoa</taxon>
        <taxon>Chordata</taxon>
        <taxon>Craniata</taxon>
        <taxon>Vertebrata</taxon>
        <taxon>Euteleostomi</taxon>
        <taxon>Actinopterygii</taxon>
        <taxon>Neopterygii</taxon>
        <taxon>Teleostei</taxon>
        <taxon>Anguilliformes</taxon>
        <taxon>Anguillidae</taxon>
        <taxon>Anguilla</taxon>
    </lineage>
</organism>